<protein>
    <submittedName>
        <fullName evidence="2">Uncharacterized protein</fullName>
    </submittedName>
</protein>
<evidence type="ECO:0000256" key="1">
    <source>
        <dbReference type="SAM" id="Phobius"/>
    </source>
</evidence>
<accession>A0A6M5Z1N6</accession>
<gene>
    <name evidence="2" type="ORF">FTUN_7905</name>
</gene>
<dbReference type="EMBL" id="CP053452">
    <property type="protein sequence ID" value="QJX00280.1"/>
    <property type="molecule type" value="Genomic_DNA"/>
</dbReference>
<keyword evidence="3" id="KW-1185">Reference proteome</keyword>
<keyword evidence="1" id="KW-0812">Transmembrane</keyword>
<evidence type="ECO:0000313" key="3">
    <source>
        <dbReference type="Proteomes" id="UP000503447"/>
    </source>
</evidence>
<feature type="transmembrane region" description="Helical" evidence="1">
    <location>
        <begin position="66"/>
        <end position="87"/>
    </location>
</feature>
<keyword evidence="1" id="KW-1133">Transmembrane helix</keyword>
<dbReference type="RefSeq" id="WP_171475064.1">
    <property type="nucleotide sequence ID" value="NZ_CP053452.2"/>
</dbReference>
<feature type="transmembrane region" description="Helical" evidence="1">
    <location>
        <begin position="12"/>
        <end position="35"/>
    </location>
</feature>
<sequence length="123" mass="14136">MRKSAMRLFGAFAIAVPALAITWVVLFYSFCWIIYSRLGFVPNGKYGRFWANMDNGLLDHCLAEGFFLLLALFPFWLFVLFFGLVNWTRSSRLGALLGLIGYGGFAFVCMIDPQGWFWDVFFD</sequence>
<feature type="transmembrane region" description="Helical" evidence="1">
    <location>
        <begin position="94"/>
        <end position="117"/>
    </location>
</feature>
<dbReference type="KEGG" id="ftj:FTUN_7905"/>
<organism evidence="2 3">
    <name type="scientific">Frigoriglobus tundricola</name>
    <dbReference type="NCBI Taxonomy" id="2774151"/>
    <lineage>
        <taxon>Bacteria</taxon>
        <taxon>Pseudomonadati</taxon>
        <taxon>Planctomycetota</taxon>
        <taxon>Planctomycetia</taxon>
        <taxon>Gemmatales</taxon>
        <taxon>Gemmataceae</taxon>
        <taxon>Frigoriglobus</taxon>
    </lineage>
</organism>
<proteinExistence type="predicted"/>
<evidence type="ECO:0000313" key="2">
    <source>
        <dbReference type="EMBL" id="QJX00280.1"/>
    </source>
</evidence>
<name>A0A6M5Z1N6_9BACT</name>
<dbReference type="Proteomes" id="UP000503447">
    <property type="component" value="Chromosome"/>
</dbReference>
<keyword evidence="1" id="KW-0472">Membrane</keyword>
<dbReference type="AlphaFoldDB" id="A0A6M5Z1N6"/>
<reference evidence="3" key="1">
    <citation type="submission" date="2020-05" db="EMBL/GenBank/DDBJ databases">
        <title>Frigoriglobus tundricola gen. nov., sp. nov., a psychrotolerant cellulolytic planctomycete of the family Gemmataceae with two divergent copies of 16S rRNA gene.</title>
        <authorList>
            <person name="Kulichevskaya I.S."/>
            <person name="Ivanova A.A."/>
            <person name="Naumoff D.G."/>
            <person name="Beletsky A.V."/>
            <person name="Rijpstra W.I.C."/>
            <person name="Sinninghe Damste J.S."/>
            <person name="Mardanov A.V."/>
            <person name="Ravin N.V."/>
            <person name="Dedysh S.N."/>
        </authorList>
    </citation>
    <scope>NUCLEOTIDE SEQUENCE [LARGE SCALE GENOMIC DNA]</scope>
    <source>
        <strain evidence="3">PL17</strain>
    </source>
</reference>